<dbReference type="Proteomes" id="UP000024635">
    <property type="component" value="Unassembled WGS sequence"/>
</dbReference>
<comment type="caution">
    <text evidence="1">The sequence shown here is derived from an EMBL/GenBank/DDBJ whole genome shotgun (WGS) entry which is preliminary data.</text>
</comment>
<organism evidence="1 2">
    <name type="scientific">Ancylostoma ceylanicum</name>
    <dbReference type="NCBI Taxonomy" id="53326"/>
    <lineage>
        <taxon>Eukaryota</taxon>
        <taxon>Metazoa</taxon>
        <taxon>Ecdysozoa</taxon>
        <taxon>Nematoda</taxon>
        <taxon>Chromadorea</taxon>
        <taxon>Rhabditida</taxon>
        <taxon>Rhabditina</taxon>
        <taxon>Rhabditomorpha</taxon>
        <taxon>Strongyloidea</taxon>
        <taxon>Ancylostomatidae</taxon>
        <taxon>Ancylostomatinae</taxon>
        <taxon>Ancylostoma</taxon>
    </lineage>
</organism>
<evidence type="ECO:0000313" key="1">
    <source>
        <dbReference type="EMBL" id="EYC10862.1"/>
    </source>
</evidence>
<dbReference type="InterPro" id="IPR035940">
    <property type="entry name" value="CAP_sf"/>
</dbReference>
<name>A0A016U7M8_9BILA</name>
<evidence type="ECO:0000313" key="2">
    <source>
        <dbReference type="Proteomes" id="UP000024635"/>
    </source>
</evidence>
<dbReference type="EMBL" id="JARK01001389">
    <property type="protein sequence ID" value="EYC10862.1"/>
    <property type="molecule type" value="Genomic_DNA"/>
</dbReference>
<dbReference type="SUPFAM" id="SSF55797">
    <property type="entry name" value="PR-1-like"/>
    <property type="match status" value="1"/>
</dbReference>
<proteinExistence type="predicted"/>
<dbReference type="Gene3D" id="3.40.33.10">
    <property type="entry name" value="CAP"/>
    <property type="match status" value="1"/>
</dbReference>
<dbReference type="OrthoDB" id="5873663at2759"/>
<dbReference type="AlphaFoldDB" id="A0A016U7M8"/>
<protein>
    <submittedName>
        <fullName evidence="1">Uncharacterized protein</fullName>
    </submittedName>
</protein>
<accession>A0A016U7M8</accession>
<reference evidence="2" key="1">
    <citation type="journal article" date="2015" name="Nat. Genet.">
        <title>The genome and transcriptome of the zoonotic hookworm Ancylostoma ceylanicum identify infection-specific gene families.</title>
        <authorList>
            <person name="Schwarz E.M."/>
            <person name="Hu Y."/>
            <person name="Antoshechkin I."/>
            <person name="Miller M.M."/>
            <person name="Sternberg P.W."/>
            <person name="Aroian R.V."/>
        </authorList>
    </citation>
    <scope>NUCLEOTIDE SEQUENCE</scope>
    <source>
        <strain evidence="2">HY135</strain>
    </source>
</reference>
<gene>
    <name evidence="1" type="primary">Acey_s0053.g2336</name>
    <name evidence="1" type="ORF">Y032_0053g2336</name>
</gene>
<sequence length="172" mass="19681">MPSVSFEEMFFLQMLLYLCTKDVNGLMRGTDVYVFTEKKDEFSETHASEASIRKSLEVRRQPDGHTSHSYNKSKFVVQILSTCHADGYTAPFKCNGSQIGDMLRLRVLNNYNINRELIIKGRRLDNVGTALPKPENMYKMIYDCNLEEKAKKVVENCPSIPQKTAANGLNFR</sequence>
<keyword evidence="2" id="KW-1185">Reference proteome</keyword>